<reference evidence="1" key="1">
    <citation type="submission" date="2022-03" db="EMBL/GenBank/DDBJ databases">
        <authorList>
            <person name="Alioto T."/>
            <person name="Alioto T."/>
            <person name="Gomez Garrido J."/>
        </authorList>
    </citation>
    <scope>NUCLEOTIDE SEQUENCE</scope>
</reference>
<organism evidence="1 2">
    <name type="scientific">Pelobates cultripes</name>
    <name type="common">Western spadefoot toad</name>
    <dbReference type="NCBI Taxonomy" id="61616"/>
    <lineage>
        <taxon>Eukaryota</taxon>
        <taxon>Metazoa</taxon>
        <taxon>Chordata</taxon>
        <taxon>Craniata</taxon>
        <taxon>Vertebrata</taxon>
        <taxon>Euteleostomi</taxon>
        <taxon>Amphibia</taxon>
        <taxon>Batrachia</taxon>
        <taxon>Anura</taxon>
        <taxon>Pelobatoidea</taxon>
        <taxon>Pelobatidae</taxon>
        <taxon>Pelobates</taxon>
    </lineage>
</organism>
<gene>
    <name evidence="1" type="ORF">PECUL_23A036870</name>
</gene>
<dbReference type="InterPro" id="IPR027417">
    <property type="entry name" value="P-loop_NTPase"/>
</dbReference>
<protein>
    <submittedName>
        <fullName evidence="1">Uncharacterized protein</fullName>
    </submittedName>
</protein>
<proteinExistence type="predicted"/>
<keyword evidence="2" id="KW-1185">Reference proteome</keyword>
<dbReference type="Proteomes" id="UP001295444">
    <property type="component" value="Chromosome 07"/>
</dbReference>
<dbReference type="EMBL" id="OW240918">
    <property type="protein sequence ID" value="CAH2308188.1"/>
    <property type="molecule type" value="Genomic_DNA"/>
</dbReference>
<dbReference type="AlphaFoldDB" id="A0AAD1WJE6"/>
<evidence type="ECO:0000313" key="2">
    <source>
        <dbReference type="Proteomes" id="UP001295444"/>
    </source>
</evidence>
<sequence length="576" mass="66920">MEELKRKICSFSFERYGQGHQGYNRVLLQLFGYLGHGKSSFVNSCLFALKDGPYKAVTGNEASYGGFTLTRTAYQLTNAITIVDNRGCCTMSGFEMSEVYAQLVISLCMKPRIMTNRSDRLTRVDWPKNYGEMMERLEDADMDPNFTDFIVPVFVYSSLKRVLAYEKKRDVKDFLINCRNMTGVYPIIVLTHKTSGDSSKVKKEFKNMGAEDVFSLENYTTEDHVKTLGRHDAILKFLCRAIEDINFRIKEERRDPRKERIEQFKICILNYHLDDDCRTRLTSIGVNSRSIESPCSTEHEPDLTLYEEHFSFERSQGNQGYNRVLLQLFGYAGHGKSSLTNSCLFALKNETFKMYADSKQSDGGRTLSRTTYQLTNAITIVDNRGCLTMSGFEMMEVYAQLVTLYVFIYKPVTFMACYGLLSVIFPIRQENIVPSAGFFLCSVRKHLEESEKMEIKDFLKNCRNMTGVYPIIVLTHKTSGDSSKVKKEFKNMGAEDVFSLENYTTEDHVITLGRHEAILKFLCRAIEDINFRIKEERRDPRKERIERKKFLLRYLHEQDNLRREDDQSWRHETDYD</sequence>
<dbReference type="SUPFAM" id="SSF52540">
    <property type="entry name" value="P-loop containing nucleoside triphosphate hydrolases"/>
    <property type="match status" value="2"/>
</dbReference>
<name>A0AAD1WJE6_PELCU</name>
<evidence type="ECO:0000313" key="1">
    <source>
        <dbReference type="EMBL" id="CAH2308188.1"/>
    </source>
</evidence>
<accession>A0AAD1WJE6</accession>